<evidence type="ECO:0000313" key="2">
    <source>
        <dbReference type="EMBL" id="KMQ81592.1"/>
    </source>
</evidence>
<evidence type="ECO:0000259" key="1">
    <source>
        <dbReference type="PROSITE" id="PS50994"/>
    </source>
</evidence>
<name>A0A0J7JTU3_LASNI</name>
<dbReference type="OrthoDB" id="7551731at2759"/>
<keyword evidence="3" id="KW-1185">Reference proteome</keyword>
<dbReference type="Pfam" id="PF00665">
    <property type="entry name" value="rve"/>
    <property type="match status" value="1"/>
</dbReference>
<dbReference type="STRING" id="67767.A0A0J7JTU3"/>
<dbReference type="PANTHER" id="PTHR37984">
    <property type="entry name" value="PROTEIN CBG26694"/>
    <property type="match status" value="1"/>
</dbReference>
<dbReference type="InterPro" id="IPR012337">
    <property type="entry name" value="RNaseH-like_sf"/>
</dbReference>
<dbReference type="InterPro" id="IPR001584">
    <property type="entry name" value="Integrase_cat-core"/>
</dbReference>
<comment type="caution">
    <text evidence="2">The sequence shown here is derived from an EMBL/GenBank/DDBJ whole genome shotgun (WGS) entry which is preliminary data.</text>
</comment>
<evidence type="ECO:0000313" key="3">
    <source>
        <dbReference type="Proteomes" id="UP000036403"/>
    </source>
</evidence>
<dbReference type="PANTHER" id="PTHR37984:SF15">
    <property type="entry name" value="INTEGRASE CATALYTIC DOMAIN-CONTAINING PROTEIN"/>
    <property type="match status" value="1"/>
</dbReference>
<protein>
    <submittedName>
        <fullName evidence="2">Krab-a domain-containing protein</fullName>
    </submittedName>
</protein>
<feature type="domain" description="Integrase catalytic" evidence="1">
    <location>
        <begin position="1"/>
        <end position="102"/>
    </location>
</feature>
<dbReference type="SUPFAM" id="SSF53098">
    <property type="entry name" value="Ribonuclease H-like"/>
    <property type="match status" value="1"/>
</dbReference>
<gene>
    <name evidence="2" type="ORF">RF55_25850</name>
</gene>
<dbReference type="PaxDb" id="67767-A0A0J7JTU3"/>
<dbReference type="GO" id="GO:0003676">
    <property type="term" value="F:nucleic acid binding"/>
    <property type="evidence" value="ECO:0007669"/>
    <property type="project" value="InterPro"/>
</dbReference>
<dbReference type="AlphaFoldDB" id="A0A0J7JTU3"/>
<dbReference type="EMBL" id="LBMM01033763">
    <property type="protein sequence ID" value="KMQ81592.1"/>
    <property type="molecule type" value="Genomic_DNA"/>
</dbReference>
<proteinExistence type="predicted"/>
<dbReference type="InterPro" id="IPR050951">
    <property type="entry name" value="Retrovirus_Pol_polyprotein"/>
</dbReference>
<sequence length="102" mass="11618">MDILGPLPSTRSGNRFLLIIVDCFTKWMEAFPLKYIRAKTVAEVFVSQFIFRHGVPTDVHTDQGKNFESRLFSELMGLLGIKKTLLLFILSLMGKLNASIRQ</sequence>
<accession>A0A0J7JTU3</accession>
<dbReference type="Proteomes" id="UP000036403">
    <property type="component" value="Unassembled WGS sequence"/>
</dbReference>
<dbReference type="Gene3D" id="3.30.420.10">
    <property type="entry name" value="Ribonuclease H-like superfamily/Ribonuclease H"/>
    <property type="match status" value="1"/>
</dbReference>
<dbReference type="GO" id="GO:0015074">
    <property type="term" value="P:DNA integration"/>
    <property type="evidence" value="ECO:0007669"/>
    <property type="project" value="InterPro"/>
</dbReference>
<organism evidence="2 3">
    <name type="scientific">Lasius niger</name>
    <name type="common">Black garden ant</name>
    <dbReference type="NCBI Taxonomy" id="67767"/>
    <lineage>
        <taxon>Eukaryota</taxon>
        <taxon>Metazoa</taxon>
        <taxon>Ecdysozoa</taxon>
        <taxon>Arthropoda</taxon>
        <taxon>Hexapoda</taxon>
        <taxon>Insecta</taxon>
        <taxon>Pterygota</taxon>
        <taxon>Neoptera</taxon>
        <taxon>Endopterygota</taxon>
        <taxon>Hymenoptera</taxon>
        <taxon>Apocrita</taxon>
        <taxon>Aculeata</taxon>
        <taxon>Formicoidea</taxon>
        <taxon>Formicidae</taxon>
        <taxon>Formicinae</taxon>
        <taxon>Lasius</taxon>
        <taxon>Lasius</taxon>
    </lineage>
</organism>
<dbReference type="InterPro" id="IPR036397">
    <property type="entry name" value="RNaseH_sf"/>
</dbReference>
<reference evidence="2 3" key="1">
    <citation type="submission" date="2015-04" db="EMBL/GenBank/DDBJ databases">
        <title>Lasius niger genome sequencing.</title>
        <authorList>
            <person name="Konorov E.A."/>
            <person name="Nikitin M.A."/>
            <person name="Kirill M.V."/>
            <person name="Chang P."/>
        </authorList>
    </citation>
    <scope>NUCLEOTIDE SEQUENCE [LARGE SCALE GENOMIC DNA]</scope>
    <source>
        <tissue evidence="2">Whole</tissue>
    </source>
</reference>
<dbReference type="PROSITE" id="PS50994">
    <property type="entry name" value="INTEGRASE"/>
    <property type="match status" value="1"/>
</dbReference>